<sequence length="150" mass="16582">MLNNEKGKEEMAKSKNGWTFTINITFQKIMIWIAGLWLFIMAILNSFGVIGANIELYGKDSGSIILISSFLYLFVTTFVRHKWSKLVVGIVFLTFAVIGIIGALITSVNQISTWLIFVAELVTIIGALIWLLEGLGVIKIRTKNAATPSA</sequence>
<accession>R4UE65</accession>
<protein>
    <recommendedName>
        <fullName evidence="4">Transmembrane protein</fullName>
    </recommendedName>
</protein>
<dbReference type="HOGENOM" id="CLU_1833952_0_0_14"/>
<keyword evidence="3" id="KW-1185">Reference proteome</keyword>
<keyword evidence="1" id="KW-1133">Transmembrane helix</keyword>
<feature type="transmembrane region" description="Helical" evidence="1">
    <location>
        <begin position="62"/>
        <end position="79"/>
    </location>
</feature>
<dbReference type="Proteomes" id="UP000013963">
    <property type="component" value="Chromosome"/>
</dbReference>
<dbReference type="RefSeq" id="WP_016340840.1">
    <property type="nucleotide sequence ID" value="NC_021284.1"/>
</dbReference>
<keyword evidence="1" id="KW-0812">Transmembrane</keyword>
<evidence type="ECO:0008006" key="4">
    <source>
        <dbReference type="Google" id="ProtNLM"/>
    </source>
</evidence>
<keyword evidence="1" id="KW-0472">Membrane</keyword>
<feature type="transmembrane region" description="Helical" evidence="1">
    <location>
        <begin position="111"/>
        <end position="132"/>
    </location>
</feature>
<dbReference type="EMBL" id="CP005078">
    <property type="protein sequence ID" value="AGM26194.1"/>
    <property type="molecule type" value="Genomic_DNA"/>
</dbReference>
<proteinExistence type="predicted"/>
<dbReference type="AlphaFoldDB" id="R4UE65"/>
<gene>
    <name evidence="2" type="ORF">SSYRP_v1c06040</name>
</gene>
<dbReference type="KEGG" id="ssyr:SSYRP_v1c06040"/>
<feature type="transmembrane region" description="Helical" evidence="1">
    <location>
        <begin position="29"/>
        <end position="50"/>
    </location>
</feature>
<evidence type="ECO:0000313" key="3">
    <source>
        <dbReference type="Proteomes" id="UP000013963"/>
    </source>
</evidence>
<reference evidence="2 3" key="1">
    <citation type="journal article" date="2013" name="Genome Biol. Evol.">
        <title>Complete genomes of two dipteran-associated spiroplasmas provided insights into the origin, dynamics, and impacts of viral invasion in spiroplasma.</title>
        <authorList>
            <person name="Ku C."/>
            <person name="Lo W.S."/>
            <person name="Chen L.L."/>
            <person name="Kuo C.H."/>
        </authorList>
    </citation>
    <scope>NUCLEOTIDE SEQUENCE [LARGE SCALE GENOMIC DNA]</scope>
    <source>
        <strain evidence="2">EA-1</strain>
    </source>
</reference>
<feature type="transmembrane region" description="Helical" evidence="1">
    <location>
        <begin position="86"/>
        <end position="105"/>
    </location>
</feature>
<name>R4UE65_9MOLU</name>
<dbReference type="PATRIC" id="fig|1276229.3.peg.599"/>
<evidence type="ECO:0000256" key="1">
    <source>
        <dbReference type="SAM" id="Phobius"/>
    </source>
</evidence>
<evidence type="ECO:0000313" key="2">
    <source>
        <dbReference type="EMBL" id="AGM26194.1"/>
    </source>
</evidence>
<dbReference type="STRING" id="1276229.SSYRP_v1c06040"/>
<organism evidence="2 3">
    <name type="scientific">Spiroplasma syrphidicola EA-1</name>
    <dbReference type="NCBI Taxonomy" id="1276229"/>
    <lineage>
        <taxon>Bacteria</taxon>
        <taxon>Bacillati</taxon>
        <taxon>Mycoplasmatota</taxon>
        <taxon>Mollicutes</taxon>
        <taxon>Entomoplasmatales</taxon>
        <taxon>Spiroplasmataceae</taxon>
        <taxon>Spiroplasma</taxon>
    </lineage>
</organism>